<dbReference type="Pfam" id="PF13432">
    <property type="entry name" value="TPR_16"/>
    <property type="match status" value="1"/>
</dbReference>
<feature type="repeat" description="TPR" evidence="1">
    <location>
        <begin position="63"/>
        <end position="96"/>
    </location>
</feature>
<dbReference type="SMART" id="SM00028">
    <property type="entry name" value="TPR"/>
    <property type="match status" value="12"/>
</dbReference>
<feature type="chain" id="PRO_5007469419" description="PEP-CTERM system TPR-repeat protein PrsT" evidence="2">
    <location>
        <begin position="30"/>
        <end position="921"/>
    </location>
</feature>
<organism evidence="3 4">
    <name type="scientific">Paraglaciecola hydrolytica</name>
    <dbReference type="NCBI Taxonomy" id="1799789"/>
    <lineage>
        <taxon>Bacteria</taxon>
        <taxon>Pseudomonadati</taxon>
        <taxon>Pseudomonadota</taxon>
        <taxon>Gammaproteobacteria</taxon>
        <taxon>Alteromonadales</taxon>
        <taxon>Alteromonadaceae</taxon>
        <taxon>Paraglaciecola</taxon>
    </lineage>
</organism>
<dbReference type="Gene3D" id="1.25.40.10">
    <property type="entry name" value="Tetratricopeptide repeat domain"/>
    <property type="match status" value="4"/>
</dbReference>
<dbReference type="PANTHER" id="PTHR12558">
    <property type="entry name" value="CELL DIVISION CYCLE 16,23,27"/>
    <property type="match status" value="1"/>
</dbReference>
<evidence type="ECO:0000313" key="4">
    <source>
        <dbReference type="Proteomes" id="UP000070299"/>
    </source>
</evidence>
<dbReference type="PANTHER" id="PTHR12558:SF47">
    <property type="entry name" value="LIPOPOLYSACCHARIDE ASSEMBLY PROTEIN B"/>
    <property type="match status" value="1"/>
</dbReference>
<evidence type="ECO:0000256" key="1">
    <source>
        <dbReference type="PROSITE-ProRule" id="PRU00339"/>
    </source>
</evidence>
<dbReference type="InterPro" id="IPR014266">
    <property type="entry name" value="PEP-CTERM_TPR_PrsT"/>
</dbReference>
<dbReference type="InterPro" id="IPR011990">
    <property type="entry name" value="TPR-like_helical_dom_sf"/>
</dbReference>
<evidence type="ECO:0000313" key="3">
    <source>
        <dbReference type="EMBL" id="KXI30256.1"/>
    </source>
</evidence>
<dbReference type="PROSITE" id="PS50005">
    <property type="entry name" value="TPR"/>
    <property type="match status" value="4"/>
</dbReference>
<dbReference type="Pfam" id="PF14559">
    <property type="entry name" value="TPR_19"/>
    <property type="match status" value="4"/>
</dbReference>
<comment type="caution">
    <text evidence="3">The sequence shown here is derived from an EMBL/GenBank/DDBJ whole genome shotgun (WGS) entry which is preliminary data.</text>
</comment>
<dbReference type="NCBIfam" id="TIGR02917">
    <property type="entry name" value="PEP_TPR_lipo"/>
    <property type="match status" value="1"/>
</dbReference>
<evidence type="ECO:0000256" key="2">
    <source>
        <dbReference type="SAM" id="SignalP"/>
    </source>
</evidence>
<feature type="signal peptide" evidence="2">
    <location>
        <begin position="1"/>
        <end position="29"/>
    </location>
</feature>
<gene>
    <name evidence="3" type="ORF">AX660_09745</name>
</gene>
<dbReference type="RefSeq" id="WP_068374336.1">
    <property type="nucleotide sequence ID" value="NZ_LSNE01000003.1"/>
</dbReference>
<name>A0A136A4X0_9ALTE</name>
<dbReference type="AlphaFoldDB" id="A0A136A4X0"/>
<dbReference type="OrthoDB" id="7052525at2"/>
<proteinExistence type="predicted"/>
<dbReference type="EMBL" id="LSNE01000003">
    <property type="protein sequence ID" value="KXI30256.1"/>
    <property type="molecule type" value="Genomic_DNA"/>
</dbReference>
<sequence length="921" mass="102615">MNKTMPTLIKLGLFSLGISLLSACGPKTADEYIAQAAQFMSEDNNPAAIVALKNAVQADPKSASARFELGKAYLQTKQYESAEKELNRAFEYGYGPAKVLPLLTQAYKQTGAYSALSKIEHKQEGLTSVERAEIGYFKVLSLVRLEKADEARLLIEELAALDTNSIYKGLTAAYVYVLDKDFDAALAAISELRKQAPQDAEVLKLLAQLHLALNNPQAAAEVFKEYVQFYPADNQISFVLAKLLVDLGHPEEAEPLVDKLLPINPKNPLLNQLKAVARASQKDFTKALQYAETAITNGANDPALRLIAGYAAYQIADYNGANRHFSFVASLLPDSHPALKLLAASQLQLGLTNEAGDVLERIDELSAGDAPLLSKASYQLLKEGYEKDARHLVEKSSDISVTAEDLTRLGLLQLSLNNLEGIVNLEEAVEKSPDLVSAQTTLATAYLATGQLDKALELATRWKTSHPKEIKAYMLKGETHLKRKEYAEAQSEFEQAANLDNKAPEPPMALIKLDILQQKIEPASEKMQQLLTNHASYLPALATNYLLQKKQGQVAQAIDKVKSVHSKQPDNLDLRLLLARIYLAETNYQEAINILDSVKDVTNMPASYWKIKGQSLINSNQRSAAEKHYEAWLQVYPNDKDATLGRLLLLDSENKFADGIKLSKSYLENRDDLQMQLLLTHFLIMNGDIVLAKKAYENLPAESLKLPLVKGFQARLQLLDKKPAEALENAKIAYQASPNYRNSVLLVAIFEQLKQAEQAVAFLKQHLANYPDDIPSRMLLAERQIGDDTDNAMLSYEYAIKKNPQNYIAFNNLAYLNLQNGQLKKAKEYADKAVALKPNDPATVDTMAQILVAEKEYDKAIKLYDRVVDDKMQIEEVYLNYVEALLLAKQDFLANRKLEQRQLNDPESIKRIAALKARFQF</sequence>
<dbReference type="STRING" id="1799789.AX660_09745"/>
<keyword evidence="2" id="KW-0732">Signal</keyword>
<keyword evidence="4" id="KW-1185">Reference proteome</keyword>
<protein>
    <recommendedName>
        <fullName evidence="5">PEP-CTERM system TPR-repeat protein PrsT</fullName>
    </recommendedName>
</protein>
<reference evidence="4" key="1">
    <citation type="submission" date="2016-02" db="EMBL/GenBank/DDBJ databases">
        <authorList>
            <person name="Schultz-Johansen M."/>
            <person name="Glaring M.A."/>
            <person name="Bech P.K."/>
            <person name="Stougaard P."/>
        </authorList>
    </citation>
    <scope>NUCLEOTIDE SEQUENCE [LARGE SCALE GENOMIC DNA]</scope>
    <source>
        <strain evidence="4">S66</strain>
    </source>
</reference>
<accession>A0A136A4X0</accession>
<dbReference type="PROSITE" id="PS51257">
    <property type="entry name" value="PROKAR_LIPOPROTEIN"/>
    <property type="match status" value="1"/>
</dbReference>
<feature type="repeat" description="TPR" evidence="1">
    <location>
        <begin position="470"/>
        <end position="503"/>
    </location>
</feature>
<feature type="repeat" description="TPR" evidence="1">
    <location>
        <begin position="807"/>
        <end position="840"/>
    </location>
</feature>
<feature type="repeat" description="TPR" evidence="1">
    <location>
        <begin position="200"/>
        <end position="233"/>
    </location>
</feature>
<keyword evidence="1" id="KW-0802">TPR repeat</keyword>
<dbReference type="Proteomes" id="UP000070299">
    <property type="component" value="Unassembled WGS sequence"/>
</dbReference>
<evidence type="ECO:0008006" key="5">
    <source>
        <dbReference type="Google" id="ProtNLM"/>
    </source>
</evidence>
<dbReference type="SUPFAM" id="SSF48452">
    <property type="entry name" value="TPR-like"/>
    <property type="match status" value="4"/>
</dbReference>
<dbReference type="InterPro" id="IPR019734">
    <property type="entry name" value="TPR_rpt"/>
</dbReference>